<organism evidence="6 7">
    <name type="scientific">Paeniclostridium hominis</name>
    <dbReference type="NCBI Taxonomy" id="2764329"/>
    <lineage>
        <taxon>Bacteria</taxon>
        <taxon>Bacillati</taxon>
        <taxon>Bacillota</taxon>
        <taxon>Clostridia</taxon>
        <taxon>Peptostreptococcales</taxon>
        <taxon>Peptostreptococcaceae</taxon>
        <taxon>Paeniclostridium</taxon>
    </lineage>
</organism>
<feature type="domain" description="ABC transporter" evidence="5">
    <location>
        <begin position="7"/>
        <end position="263"/>
    </location>
</feature>
<dbReference type="RefSeq" id="WP_187006737.1">
    <property type="nucleotide sequence ID" value="NZ_JACRWD010000007.1"/>
</dbReference>
<dbReference type="PROSITE" id="PS50893">
    <property type="entry name" value="ABC_TRANSPORTER_2"/>
    <property type="match status" value="1"/>
</dbReference>
<dbReference type="Pfam" id="PF00005">
    <property type="entry name" value="ABC_tran"/>
    <property type="match status" value="1"/>
</dbReference>
<comment type="similarity">
    <text evidence="1">Belongs to the ABC transporter superfamily.</text>
</comment>
<dbReference type="PANTHER" id="PTHR43776">
    <property type="entry name" value="TRANSPORT ATP-BINDING PROTEIN"/>
    <property type="match status" value="1"/>
</dbReference>
<name>A0ABR7K6F9_9FIRM</name>
<evidence type="ECO:0000256" key="1">
    <source>
        <dbReference type="ARBA" id="ARBA00005417"/>
    </source>
</evidence>
<proteinExistence type="inferred from homology"/>
<dbReference type="SMART" id="SM00382">
    <property type="entry name" value="AAA"/>
    <property type="match status" value="1"/>
</dbReference>
<keyword evidence="4 6" id="KW-0067">ATP-binding</keyword>
<comment type="caution">
    <text evidence="6">The sequence shown here is derived from an EMBL/GenBank/DDBJ whole genome shotgun (WGS) entry which is preliminary data.</text>
</comment>
<dbReference type="InterPro" id="IPR050319">
    <property type="entry name" value="ABC_transp_ATP-bind"/>
</dbReference>
<evidence type="ECO:0000256" key="3">
    <source>
        <dbReference type="ARBA" id="ARBA00022741"/>
    </source>
</evidence>
<evidence type="ECO:0000313" key="7">
    <source>
        <dbReference type="Proteomes" id="UP000611796"/>
    </source>
</evidence>
<dbReference type="Proteomes" id="UP000611796">
    <property type="component" value="Unassembled WGS sequence"/>
</dbReference>
<keyword evidence="7" id="KW-1185">Reference proteome</keyword>
<sequence>MEQKYILKVKNLKKYYPIKSKFLFREKKYQKSVDDVSFKIKKGSIVGLVGESGCGKSTLSKCILNLIDATGGRVEFKDKVIYDIENNISISKKDMLNLRKDMQIIFQDPYSSLNPKMSIGKTIVEGIKKHNDIGTTEAYLMAEKALEACGLDKSYINRYPNEFSGGQRQRIAIARVLALKPKFIICDEPTAALDVSIQSQILNLMLDLKEQYNLTYLFISHNLNVVRCFCDEIIVMNNGKIVEQGNSQSIYTNPKNEYTKKLIDSIPKSNPRLRK</sequence>
<dbReference type="InterPro" id="IPR003439">
    <property type="entry name" value="ABC_transporter-like_ATP-bd"/>
</dbReference>
<dbReference type="InterPro" id="IPR003593">
    <property type="entry name" value="AAA+_ATPase"/>
</dbReference>
<protein>
    <submittedName>
        <fullName evidence="6">ABC transporter ATP-binding protein</fullName>
    </submittedName>
</protein>
<dbReference type="InterPro" id="IPR027417">
    <property type="entry name" value="P-loop_NTPase"/>
</dbReference>
<dbReference type="CDD" id="cd03257">
    <property type="entry name" value="ABC_NikE_OppD_transporters"/>
    <property type="match status" value="1"/>
</dbReference>
<dbReference type="Gene3D" id="3.40.50.300">
    <property type="entry name" value="P-loop containing nucleotide triphosphate hydrolases"/>
    <property type="match status" value="1"/>
</dbReference>
<dbReference type="PROSITE" id="PS00211">
    <property type="entry name" value="ABC_TRANSPORTER_1"/>
    <property type="match status" value="1"/>
</dbReference>
<dbReference type="GO" id="GO:0005524">
    <property type="term" value="F:ATP binding"/>
    <property type="evidence" value="ECO:0007669"/>
    <property type="project" value="UniProtKB-KW"/>
</dbReference>
<evidence type="ECO:0000256" key="2">
    <source>
        <dbReference type="ARBA" id="ARBA00022448"/>
    </source>
</evidence>
<evidence type="ECO:0000256" key="4">
    <source>
        <dbReference type="ARBA" id="ARBA00022840"/>
    </source>
</evidence>
<accession>A0ABR7K6F9</accession>
<gene>
    <name evidence="6" type="ORF">H8891_12900</name>
</gene>
<dbReference type="PANTHER" id="PTHR43776:SF7">
    <property type="entry name" value="D,D-DIPEPTIDE TRANSPORT ATP-BINDING PROTEIN DDPF-RELATED"/>
    <property type="match status" value="1"/>
</dbReference>
<evidence type="ECO:0000313" key="6">
    <source>
        <dbReference type="EMBL" id="MBC6004688.1"/>
    </source>
</evidence>
<keyword evidence="2" id="KW-0813">Transport</keyword>
<reference evidence="6 7" key="1">
    <citation type="submission" date="2020-08" db="EMBL/GenBank/DDBJ databases">
        <authorList>
            <person name="Liu C."/>
            <person name="Sun Q."/>
        </authorList>
    </citation>
    <scope>NUCLEOTIDE SEQUENCE [LARGE SCALE GENOMIC DNA]</scope>
    <source>
        <strain evidence="6 7">NSJ-45</strain>
    </source>
</reference>
<keyword evidence="3" id="KW-0547">Nucleotide-binding</keyword>
<evidence type="ECO:0000259" key="5">
    <source>
        <dbReference type="PROSITE" id="PS50893"/>
    </source>
</evidence>
<dbReference type="InterPro" id="IPR017871">
    <property type="entry name" value="ABC_transporter-like_CS"/>
</dbReference>
<dbReference type="EMBL" id="JACRWD010000007">
    <property type="protein sequence ID" value="MBC6004688.1"/>
    <property type="molecule type" value="Genomic_DNA"/>
</dbReference>
<dbReference type="SUPFAM" id="SSF52540">
    <property type="entry name" value="P-loop containing nucleoside triphosphate hydrolases"/>
    <property type="match status" value="1"/>
</dbReference>